<feature type="non-terminal residue" evidence="4">
    <location>
        <position position="303"/>
    </location>
</feature>
<feature type="region of interest" description="Disordered" evidence="2">
    <location>
        <begin position="277"/>
        <end position="303"/>
    </location>
</feature>
<dbReference type="InterPro" id="IPR051933">
    <property type="entry name" value="Resuscitation_pf_RpfB"/>
</dbReference>
<dbReference type="PANTHER" id="PTHR39160">
    <property type="entry name" value="CELL WALL-BINDING PROTEIN YOCH"/>
    <property type="match status" value="1"/>
</dbReference>
<feature type="compositionally biased region" description="Polar residues" evidence="2">
    <location>
        <begin position="154"/>
        <end position="169"/>
    </location>
</feature>
<sequence length="303" mass="32585">QTITMVATAYGPSAADNYPYGATDYFGKPLVAGDVAVDPSVIPLGTRLYITGYSSPYLPAGGFYAVARDTGGAIQGKRVDIYDQPAGQSGLELRHPERHRDRSRADRSPFSSAQPSQNAQAPALSKRQPPLSRRLLRSDRRPRWSGAMSGPTAYGTQASGKASHASTGTDIALTPIGPSRLANGQNRDGPSVDFSDPADGQFHSVRKTSDERSPACFERVRLFSSRLSLLRESACPDQDRPQKPDEIERTAAEHRNAVLLRLGHSGVQRLRRALMPDASDSEGGLCGGQRPIGSRRGCRVEGS</sequence>
<dbReference type="Gene3D" id="2.40.40.10">
    <property type="entry name" value="RlpA-like domain"/>
    <property type="match status" value="1"/>
</dbReference>
<feature type="domain" description="3D" evidence="3">
    <location>
        <begin position="35"/>
        <end position="82"/>
    </location>
</feature>
<feature type="compositionally biased region" description="Basic and acidic residues" evidence="2">
    <location>
        <begin position="92"/>
        <end position="107"/>
    </location>
</feature>
<comment type="caution">
    <text evidence="4">The sequence shown here is derived from an EMBL/GenBank/DDBJ whole genome shotgun (WGS) entry which is preliminary data.</text>
</comment>
<feature type="non-terminal residue" evidence="4">
    <location>
        <position position="1"/>
    </location>
</feature>
<dbReference type="InterPro" id="IPR010611">
    <property type="entry name" value="3D_dom"/>
</dbReference>
<dbReference type="InterPro" id="IPR036908">
    <property type="entry name" value="RlpA-like_sf"/>
</dbReference>
<feature type="region of interest" description="Disordered" evidence="2">
    <location>
        <begin position="86"/>
        <end position="211"/>
    </location>
</feature>
<dbReference type="CDD" id="cd14667">
    <property type="entry name" value="3D_containing_proteins"/>
    <property type="match status" value="1"/>
</dbReference>
<evidence type="ECO:0000313" key="4">
    <source>
        <dbReference type="EMBL" id="EQD34508.1"/>
    </source>
</evidence>
<organism evidence="4">
    <name type="scientific">mine drainage metagenome</name>
    <dbReference type="NCBI Taxonomy" id="410659"/>
    <lineage>
        <taxon>unclassified sequences</taxon>
        <taxon>metagenomes</taxon>
        <taxon>ecological metagenomes</taxon>
    </lineage>
</organism>
<proteinExistence type="predicted"/>
<keyword evidence="1" id="KW-0732">Signal</keyword>
<name>T0YN89_9ZZZZ</name>
<feature type="compositionally biased region" description="Low complexity" evidence="2">
    <location>
        <begin position="108"/>
        <end position="133"/>
    </location>
</feature>
<dbReference type="SUPFAM" id="SSF50685">
    <property type="entry name" value="Barwin-like endoglucanases"/>
    <property type="match status" value="1"/>
</dbReference>
<reference evidence="4" key="1">
    <citation type="submission" date="2013-08" db="EMBL/GenBank/DDBJ databases">
        <authorList>
            <person name="Mendez C."/>
            <person name="Richter M."/>
            <person name="Ferrer M."/>
            <person name="Sanchez J."/>
        </authorList>
    </citation>
    <scope>NUCLEOTIDE SEQUENCE</scope>
</reference>
<evidence type="ECO:0000256" key="1">
    <source>
        <dbReference type="ARBA" id="ARBA00022729"/>
    </source>
</evidence>
<dbReference type="GO" id="GO:0009254">
    <property type="term" value="P:peptidoglycan turnover"/>
    <property type="evidence" value="ECO:0007669"/>
    <property type="project" value="InterPro"/>
</dbReference>
<accession>T0YN89</accession>
<dbReference type="GO" id="GO:0019867">
    <property type="term" value="C:outer membrane"/>
    <property type="evidence" value="ECO:0007669"/>
    <property type="project" value="InterPro"/>
</dbReference>
<gene>
    <name evidence="4" type="ORF">B1A_18657</name>
</gene>
<dbReference type="Pfam" id="PF06725">
    <property type="entry name" value="3D"/>
    <property type="match status" value="1"/>
</dbReference>
<evidence type="ECO:0000256" key="2">
    <source>
        <dbReference type="SAM" id="MobiDB-lite"/>
    </source>
</evidence>
<protein>
    <submittedName>
        <fullName evidence="4">3D domain protein</fullName>
    </submittedName>
</protein>
<dbReference type="PANTHER" id="PTHR39160:SF4">
    <property type="entry name" value="RESUSCITATION-PROMOTING FACTOR RPFB"/>
    <property type="match status" value="1"/>
</dbReference>
<reference evidence="4" key="2">
    <citation type="journal article" date="2014" name="ISME J.">
        <title>Microbial stratification in low pH oxic and suboxic macroscopic growths along an acid mine drainage.</title>
        <authorList>
            <person name="Mendez-Garcia C."/>
            <person name="Mesa V."/>
            <person name="Sprenger R.R."/>
            <person name="Richter M."/>
            <person name="Diez M.S."/>
            <person name="Solano J."/>
            <person name="Bargiela R."/>
            <person name="Golyshina O.V."/>
            <person name="Manteca A."/>
            <person name="Ramos J.L."/>
            <person name="Gallego J.R."/>
            <person name="Llorente I."/>
            <person name="Martins Dos Santos V.A."/>
            <person name="Jensen O.N."/>
            <person name="Pelaez A.I."/>
            <person name="Sanchez J."/>
            <person name="Ferrer M."/>
        </authorList>
    </citation>
    <scope>NUCLEOTIDE SEQUENCE</scope>
</reference>
<dbReference type="EMBL" id="AUZX01013772">
    <property type="protein sequence ID" value="EQD34508.1"/>
    <property type="molecule type" value="Genomic_DNA"/>
</dbReference>
<dbReference type="AlphaFoldDB" id="T0YN89"/>
<dbReference type="GO" id="GO:0004553">
    <property type="term" value="F:hydrolase activity, hydrolyzing O-glycosyl compounds"/>
    <property type="evidence" value="ECO:0007669"/>
    <property type="project" value="InterPro"/>
</dbReference>
<evidence type="ECO:0000259" key="3">
    <source>
        <dbReference type="Pfam" id="PF06725"/>
    </source>
</evidence>
<dbReference type="InterPro" id="IPR059180">
    <property type="entry name" value="3D_YorM"/>
</dbReference>